<dbReference type="PANTHER" id="PTHR12815:SF42">
    <property type="entry name" value="BACTERIAL SURFACE ANTIGEN (D15) DOMAIN-CONTAINING PROTEIN"/>
    <property type="match status" value="1"/>
</dbReference>
<dbReference type="InterPro" id="IPR000184">
    <property type="entry name" value="Bac_surfAg_D15"/>
</dbReference>
<proteinExistence type="predicted"/>
<dbReference type="PANTHER" id="PTHR12815">
    <property type="entry name" value="SORTING AND ASSEMBLY MACHINERY SAMM50 PROTEIN FAMILY MEMBER"/>
    <property type="match status" value="1"/>
</dbReference>
<evidence type="ECO:0000259" key="3">
    <source>
        <dbReference type="Pfam" id="PF01103"/>
    </source>
</evidence>
<organism evidence="4">
    <name type="scientific">uncultured Desulfovibrio sp</name>
    <dbReference type="NCBI Taxonomy" id="167968"/>
    <lineage>
        <taxon>Bacteria</taxon>
        <taxon>Pseudomonadati</taxon>
        <taxon>Thermodesulfobacteriota</taxon>
        <taxon>Desulfovibrionia</taxon>
        <taxon>Desulfovibrionales</taxon>
        <taxon>Desulfovibrionaceae</taxon>
        <taxon>Desulfovibrio</taxon>
        <taxon>environmental samples</taxon>
    </lineage>
</organism>
<gene>
    <name evidence="4" type="ORF">KM92DES2_12071</name>
</gene>
<dbReference type="GO" id="GO:0019867">
    <property type="term" value="C:outer membrane"/>
    <property type="evidence" value="ECO:0007669"/>
    <property type="project" value="InterPro"/>
</dbReference>
<sequence>MRRGNVWLGMMFNLGKPRPQGAHCLALLRALAVLVLLLCAGGCGLLARAPAEEPQPAPPGLETAWQGKPVPYKVRIKVQDGPDSLAGQMKASSQLVQLAKEPPDSLLALERRARADTASAQSLLHSQGYYDGLASVQIDKDASPVVVDLVLSPGKRYSLGRADVYYDPEPDIPQFFRNRQREVGFWGLQTEPVPPPSFPTVLPGVAIGKPIAADDLLAAVDALPESLRRQGYPLAAVADTSYTLDREARKLNADILVRPGPPALMGRIEVRGAKEVNAEYVQRLAPWNVGEEPWDSDMVEDYANKLRGLGLFRSVQVKPQEENLAWGAGRESASVLPLEVTVAESPFHSVGASARYDTDTGIGVEGMWENRNVFGNGEKLTLSAPLATETQGLKAVFEKPAFMAREQKLLVTGSTLREDTSAYEKIAGSGSGDIERRLSRQWWGSAGLGGESGTIKDNEQDPKGYGFFGPRVGLRRDTRNNILNPSDGSELAVKVKPYTGFYGESFNVMTGVVSASGYYAPFRKDGLPDDKLVLAGRVEAGGLAGAGLRTIPASLRYYTGGAGSVRGYAYQSLGPRDHKDEPLGGRSYQVVNLEARYKITEDVGIVPFLDGGMVYRDELPRIIGDMSWGAGLGLRYYTPIGPVRLDVGFPLQPIDGDPPVQIYVSIGQSF</sequence>
<evidence type="ECO:0000313" key="4">
    <source>
        <dbReference type="EMBL" id="SBW05562.1"/>
    </source>
</evidence>
<evidence type="ECO:0000256" key="1">
    <source>
        <dbReference type="ARBA" id="ARBA00004370"/>
    </source>
</evidence>
<comment type="subcellular location">
    <subcellularLocation>
        <location evidence="1">Membrane</location>
    </subcellularLocation>
</comment>
<dbReference type="EMBL" id="FLUP01000001">
    <property type="protein sequence ID" value="SBW05562.1"/>
    <property type="molecule type" value="Genomic_DNA"/>
</dbReference>
<dbReference type="InterPro" id="IPR039910">
    <property type="entry name" value="D15-like"/>
</dbReference>
<accession>A0A212K1P7</accession>
<keyword evidence="2" id="KW-0472">Membrane</keyword>
<evidence type="ECO:0000256" key="2">
    <source>
        <dbReference type="ARBA" id="ARBA00023136"/>
    </source>
</evidence>
<dbReference type="Gene3D" id="3.10.20.310">
    <property type="entry name" value="membrane protein fhac"/>
    <property type="match status" value="1"/>
</dbReference>
<dbReference type="Gene3D" id="2.40.160.50">
    <property type="entry name" value="membrane protein fhac: a member of the omp85/tpsb transporter family"/>
    <property type="match status" value="1"/>
</dbReference>
<feature type="domain" description="Bacterial surface antigen (D15)" evidence="3">
    <location>
        <begin position="372"/>
        <end position="670"/>
    </location>
</feature>
<name>A0A212K1P7_9BACT</name>
<dbReference type="AlphaFoldDB" id="A0A212K1P7"/>
<reference evidence="4" key="1">
    <citation type="submission" date="2016-04" db="EMBL/GenBank/DDBJ databases">
        <authorList>
            <person name="Evans L.H."/>
            <person name="Alamgir A."/>
            <person name="Owens N."/>
            <person name="Weber N.D."/>
            <person name="Virtaneva K."/>
            <person name="Barbian K."/>
            <person name="Babar A."/>
            <person name="Rosenke K."/>
        </authorList>
    </citation>
    <scope>NUCLEOTIDE SEQUENCE</scope>
    <source>
        <strain evidence="4">92-2</strain>
    </source>
</reference>
<protein>
    <submittedName>
        <fullName evidence="4">Surface antigen (D15)</fullName>
    </submittedName>
</protein>
<dbReference type="Pfam" id="PF01103">
    <property type="entry name" value="Omp85"/>
    <property type="match status" value="1"/>
</dbReference>